<dbReference type="EMBL" id="CP050855">
    <property type="protein sequence ID" value="QLH64444.1"/>
    <property type="molecule type" value="Genomic_DNA"/>
</dbReference>
<name>A0A7D5NX57_9GAMM</name>
<dbReference type="Pfam" id="PF12759">
    <property type="entry name" value="HTH_Tnp_IS1"/>
    <property type="match status" value="1"/>
</dbReference>
<evidence type="ECO:0000313" key="1">
    <source>
        <dbReference type="EMBL" id="QLH64444.1"/>
    </source>
</evidence>
<reference evidence="1 2" key="1">
    <citation type="journal article" date="2014" name="Genome Announc.">
        <title>Whole-Genome Sequence of Serratia symbiotica Strain CWBI-2.3T, a Free-Living Symbiont of the Black Bean Aphid Aphis fabae.</title>
        <authorList>
            <person name="Foray V."/>
            <person name="Grigorescu A.S."/>
            <person name="Sabri A."/>
            <person name="Haubruge E."/>
            <person name="Lognay G."/>
            <person name="Francis F."/>
            <person name="Fauconnier M.L."/>
            <person name="Hance T."/>
            <person name="Thonart P."/>
        </authorList>
    </citation>
    <scope>NUCLEOTIDE SEQUENCE [LARGE SCALE GENOMIC DNA]</scope>
    <source>
        <strain evidence="1">CWBI-2.3</strain>
    </source>
</reference>
<dbReference type="AlphaFoldDB" id="A0A7D5NX57"/>
<evidence type="ECO:0000313" key="2">
    <source>
        <dbReference type="Proteomes" id="UP000042738"/>
    </source>
</evidence>
<dbReference type="InterPro" id="IPR024431">
    <property type="entry name" value="InsA_HTH_dom"/>
</dbReference>
<organism evidence="1 2">
    <name type="scientific">Serratia symbiotica</name>
    <dbReference type="NCBI Taxonomy" id="138074"/>
    <lineage>
        <taxon>Bacteria</taxon>
        <taxon>Pseudomonadati</taxon>
        <taxon>Pseudomonadota</taxon>
        <taxon>Gammaproteobacteria</taxon>
        <taxon>Enterobacterales</taxon>
        <taxon>Yersiniaceae</taxon>
        <taxon>Serratia</taxon>
    </lineage>
</organism>
<dbReference type="Proteomes" id="UP000042738">
    <property type="component" value="Chromosome"/>
</dbReference>
<gene>
    <name evidence="1" type="ORF">SYMBAF_16540</name>
</gene>
<accession>A0A7D5NX57</accession>
<sequence>MRVLKVGINTVIRTFKNSPRSQ</sequence>
<proteinExistence type="predicted"/>
<protein>
    <submittedName>
        <fullName evidence="1">Uncharacterized protein</fullName>
    </submittedName>
</protein>